<feature type="transmembrane region" description="Helical" evidence="1">
    <location>
        <begin position="140"/>
        <end position="161"/>
    </location>
</feature>
<dbReference type="RefSeq" id="WP_073015955.1">
    <property type="nucleotide sequence ID" value="NZ_FQXU01000003.1"/>
</dbReference>
<feature type="transmembrane region" description="Helical" evidence="1">
    <location>
        <begin position="218"/>
        <end position="241"/>
    </location>
</feature>
<protein>
    <submittedName>
        <fullName evidence="3">Sporulation integral membrane protein YlbJ</fullName>
    </submittedName>
</protein>
<evidence type="ECO:0000259" key="2">
    <source>
        <dbReference type="Pfam" id="PF07670"/>
    </source>
</evidence>
<feature type="transmembrane region" description="Helical" evidence="1">
    <location>
        <begin position="63"/>
        <end position="83"/>
    </location>
</feature>
<keyword evidence="1" id="KW-0472">Membrane</keyword>
<dbReference type="AlphaFoldDB" id="A0A1M5TMW6"/>
<feature type="transmembrane region" description="Helical" evidence="1">
    <location>
        <begin position="6"/>
        <end position="22"/>
    </location>
</feature>
<feature type="transmembrane region" description="Helical" evidence="1">
    <location>
        <begin position="168"/>
        <end position="186"/>
    </location>
</feature>
<evidence type="ECO:0000256" key="1">
    <source>
        <dbReference type="SAM" id="Phobius"/>
    </source>
</evidence>
<name>A0A1M5TMW6_9CLOT</name>
<feature type="domain" description="Nucleoside transporter/FeoB GTPase Gate" evidence="2">
    <location>
        <begin position="63"/>
        <end position="123"/>
    </location>
</feature>
<feature type="transmembrane region" description="Helical" evidence="1">
    <location>
        <begin position="324"/>
        <end position="344"/>
    </location>
</feature>
<feature type="transmembrane region" description="Helical" evidence="1">
    <location>
        <begin position="27"/>
        <end position="43"/>
    </location>
</feature>
<evidence type="ECO:0000313" key="4">
    <source>
        <dbReference type="Proteomes" id="UP000184241"/>
    </source>
</evidence>
<dbReference type="EMBL" id="FQXU01000003">
    <property type="protein sequence ID" value="SHH52019.1"/>
    <property type="molecule type" value="Genomic_DNA"/>
</dbReference>
<keyword evidence="1" id="KW-0812">Transmembrane</keyword>
<accession>A0A1M5TMW6</accession>
<dbReference type="InterPro" id="IPR011642">
    <property type="entry name" value="Gate_dom"/>
</dbReference>
<dbReference type="Pfam" id="PF07670">
    <property type="entry name" value="Gate"/>
    <property type="match status" value="1"/>
</dbReference>
<evidence type="ECO:0000313" key="3">
    <source>
        <dbReference type="EMBL" id="SHH52019.1"/>
    </source>
</evidence>
<keyword evidence="1" id="KW-1133">Transmembrane helix</keyword>
<reference evidence="3 4" key="1">
    <citation type="submission" date="2016-11" db="EMBL/GenBank/DDBJ databases">
        <authorList>
            <person name="Jaros S."/>
            <person name="Januszkiewicz K."/>
            <person name="Wedrychowicz H."/>
        </authorList>
    </citation>
    <scope>NUCLEOTIDE SEQUENCE [LARGE SCALE GENOMIC DNA]</scope>
    <source>
        <strain evidence="3 4">DSM 6191</strain>
    </source>
</reference>
<dbReference type="NCBIfam" id="TIGR02871">
    <property type="entry name" value="spore_ylbJ"/>
    <property type="match status" value="1"/>
</dbReference>
<dbReference type="Proteomes" id="UP000184241">
    <property type="component" value="Unassembled WGS sequence"/>
</dbReference>
<gene>
    <name evidence="3" type="ORF">SAMN02745941_00262</name>
</gene>
<organism evidence="3 4">
    <name type="scientific">Clostridium intestinale DSM 6191</name>
    <dbReference type="NCBI Taxonomy" id="1121320"/>
    <lineage>
        <taxon>Bacteria</taxon>
        <taxon>Bacillati</taxon>
        <taxon>Bacillota</taxon>
        <taxon>Clostridia</taxon>
        <taxon>Eubacteriales</taxon>
        <taxon>Clostridiaceae</taxon>
        <taxon>Clostridium</taxon>
    </lineage>
</organism>
<sequence>MYSVYILFFIIILLCISLVIQIKGKITLFPTILISILILYFLLNPKSCIDASLSGAKLFVQAVLPTILPFMVLCNLLIAYGGIDIYSKLLGPLLCSPLKLSKNASFPLIASIICGNPLGAKYSTDAYEQNYYDYDEYTKMISIASNTGPLFLIGSVGNVMLGDKNLGYILLISGYLSMFLMALITSDSKKTLKEKKLVPQNKVIKNFGTNLKDSIENAVLTSINVAGYIMIFSVIISIFNNSTFFNESIKNISSLFNISSDLIKGLLLGMIEITNGSSIIANSTLSTISKVSLISFICSFSGLSVMAQVSSFSSKYKVSMTRFCMYKLLQGVISLFITYIIFIIS</sequence>
<proteinExistence type="predicted"/>
<dbReference type="InterPro" id="IPR014226">
    <property type="entry name" value="Spore_IM_YlbJ"/>
</dbReference>